<dbReference type="Proteomes" id="UP001329915">
    <property type="component" value="Chromosome"/>
</dbReference>
<evidence type="ECO:0000256" key="1">
    <source>
        <dbReference type="SAM" id="MobiDB-lite"/>
    </source>
</evidence>
<dbReference type="EMBL" id="CP121694">
    <property type="protein sequence ID" value="WRO20301.1"/>
    <property type="molecule type" value="Genomic_DNA"/>
</dbReference>
<reference evidence="2 3" key="1">
    <citation type="submission" date="2023-04" db="EMBL/GenBank/DDBJ databases">
        <authorList>
            <person name="Hsu D."/>
        </authorList>
    </citation>
    <scope>NUCLEOTIDE SEQUENCE [LARGE SCALE GENOMIC DNA]</scope>
    <source>
        <strain evidence="2 3">MK1</strain>
    </source>
</reference>
<keyword evidence="3" id="KW-1185">Reference proteome</keyword>
<evidence type="ECO:0000313" key="3">
    <source>
        <dbReference type="Proteomes" id="UP001329915"/>
    </source>
</evidence>
<sequence>MIWGTIFSVGVIVALVYYFYRQNNDPGIDLFFANRLPEEGKRFKRNKQAEPVGEAEPYPNQGPQGSTE</sequence>
<accession>A0AAU0UJA8</accession>
<feature type="region of interest" description="Disordered" evidence="1">
    <location>
        <begin position="42"/>
        <end position="68"/>
    </location>
</feature>
<organism evidence="2 3">
    <name type="scientific">Metallumcola ferriviriculae</name>
    <dbReference type="NCBI Taxonomy" id="3039180"/>
    <lineage>
        <taxon>Bacteria</taxon>
        <taxon>Bacillati</taxon>
        <taxon>Bacillota</taxon>
        <taxon>Clostridia</taxon>
        <taxon>Neomoorellales</taxon>
        <taxon>Desulfitibacteraceae</taxon>
        <taxon>Metallumcola</taxon>
    </lineage>
</organism>
<name>A0AAU0UJA8_9FIRM</name>
<dbReference type="RefSeq" id="WP_366923204.1">
    <property type="nucleotide sequence ID" value="NZ_CP121694.1"/>
</dbReference>
<protein>
    <recommendedName>
        <fullName evidence="4">Cbb3-type cytochrome c oxidase subunit 3</fullName>
    </recommendedName>
</protein>
<evidence type="ECO:0008006" key="4">
    <source>
        <dbReference type="Google" id="ProtNLM"/>
    </source>
</evidence>
<evidence type="ECO:0000313" key="2">
    <source>
        <dbReference type="EMBL" id="WRO20301.1"/>
    </source>
</evidence>
<dbReference type="AlphaFoldDB" id="A0AAU0UJA8"/>
<proteinExistence type="predicted"/>
<gene>
    <name evidence="2" type="ORF">MFMK1_000059</name>
</gene>
<dbReference type="KEGG" id="dbc:MFMK1_000059"/>